<evidence type="ECO:0000313" key="2">
    <source>
        <dbReference type="EMBL" id="GJS72938.1"/>
    </source>
</evidence>
<feature type="compositionally biased region" description="Pro residues" evidence="1">
    <location>
        <begin position="687"/>
        <end position="696"/>
    </location>
</feature>
<keyword evidence="3" id="KW-1185">Reference proteome</keyword>
<feature type="region of interest" description="Disordered" evidence="1">
    <location>
        <begin position="676"/>
        <end position="700"/>
    </location>
</feature>
<dbReference type="EMBL" id="BQNB010010116">
    <property type="protein sequence ID" value="GJS72938.1"/>
    <property type="molecule type" value="Genomic_DNA"/>
</dbReference>
<protein>
    <submittedName>
        <fullName evidence="2">Uncharacterized protein</fullName>
    </submittedName>
</protein>
<sequence>MGAVMDINEDGFSPHCYHSAAYQNLGVLHADPAVGDKGLATGDEGPGMRDESLSLGGDEVVPEGQQRATPVMETVIDLEDGIAYIDVPAYPPPVQTPPSPKWSSGSLPISPAPSIVPSHVSSPMIPLTVPSPVASPATAETEGFLTELGVRVEMQRGLIRDHMAGQTDAHRTALWHAISDTLRENRELRLEIAEERRVRLDLAEIVNSMMRGYLIFGSPALLSFVKLALCGLKCLELIVVTNQTVPISQAENPLFTVKLGLGPDIDGDPNHDFEEYIQAWKMKKLVAYVETEFPAIVIDDACELQDALSCKSQVSTPVNDEIDFRISFDESDDEDYTIIYMAPLPPHEQRHPFLRYQGLEYTDADIADFEERLERIYSREIHMVQFVDFLRMLELMRDGLFARMVMEHHDDAGVVIFTSLAWGRLFDTRGPLVRELILEFFSTLRFGEVLLDLDAPDTIQFQLGEAMRLLSLRHFILALGLHTGDEMKSLGFARYWSESERMILGKGDLHDYWRDISTPVDFLGPPPSYTLIRDPVLRLYHRMIAHNIVGRSQAPEKVTVTDLFYLRRMDVGSVNIPYLLARYLRLFAVGRKSGAHISGGQFVARLAGHFGLLTAEILGGLTVIALKLPIIDMGELVRLQICMKVDDTRAWVAMRPERQPDAAAGAPNVAQDAPIVDEGDQADPAPIHAPPPPPSAPARTMPQRMARLKDDVYEIRGALTEQREVFDAMAHDFSRDVKLDRGPNQSGSKFSTIVHEYVMEPSRIFKLNARMGKIDDFKCVEAEDRSNLKTLL</sequence>
<reference evidence="2" key="1">
    <citation type="journal article" date="2022" name="Int. J. Mol. Sci.">
        <title>Draft Genome of Tanacetum Coccineum: Genomic Comparison of Closely Related Tanacetum-Family Plants.</title>
        <authorList>
            <person name="Yamashiro T."/>
            <person name="Shiraishi A."/>
            <person name="Nakayama K."/>
            <person name="Satake H."/>
        </authorList>
    </citation>
    <scope>NUCLEOTIDE SEQUENCE</scope>
</reference>
<reference evidence="2" key="2">
    <citation type="submission" date="2022-01" db="EMBL/GenBank/DDBJ databases">
        <authorList>
            <person name="Yamashiro T."/>
            <person name="Shiraishi A."/>
            <person name="Satake H."/>
            <person name="Nakayama K."/>
        </authorList>
    </citation>
    <scope>NUCLEOTIDE SEQUENCE</scope>
</reference>
<name>A0ABQ4Y738_9ASTR</name>
<proteinExistence type="predicted"/>
<comment type="caution">
    <text evidence="2">The sequence shown here is derived from an EMBL/GenBank/DDBJ whole genome shotgun (WGS) entry which is preliminary data.</text>
</comment>
<gene>
    <name evidence="2" type="ORF">Tco_0705779</name>
</gene>
<accession>A0ABQ4Y738</accession>
<evidence type="ECO:0000256" key="1">
    <source>
        <dbReference type="SAM" id="MobiDB-lite"/>
    </source>
</evidence>
<dbReference type="Proteomes" id="UP001151760">
    <property type="component" value="Unassembled WGS sequence"/>
</dbReference>
<evidence type="ECO:0000313" key="3">
    <source>
        <dbReference type="Proteomes" id="UP001151760"/>
    </source>
</evidence>
<organism evidence="2 3">
    <name type="scientific">Tanacetum coccineum</name>
    <dbReference type="NCBI Taxonomy" id="301880"/>
    <lineage>
        <taxon>Eukaryota</taxon>
        <taxon>Viridiplantae</taxon>
        <taxon>Streptophyta</taxon>
        <taxon>Embryophyta</taxon>
        <taxon>Tracheophyta</taxon>
        <taxon>Spermatophyta</taxon>
        <taxon>Magnoliopsida</taxon>
        <taxon>eudicotyledons</taxon>
        <taxon>Gunneridae</taxon>
        <taxon>Pentapetalae</taxon>
        <taxon>asterids</taxon>
        <taxon>campanulids</taxon>
        <taxon>Asterales</taxon>
        <taxon>Asteraceae</taxon>
        <taxon>Asteroideae</taxon>
        <taxon>Anthemideae</taxon>
        <taxon>Anthemidinae</taxon>
        <taxon>Tanacetum</taxon>
    </lineage>
</organism>